<feature type="region of interest" description="Disordered" evidence="8">
    <location>
        <begin position="72"/>
        <end position="132"/>
    </location>
</feature>
<dbReference type="GO" id="GO:0004467">
    <property type="term" value="F:long-chain fatty acid-CoA ligase activity"/>
    <property type="evidence" value="ECO:0007669"/>
    <property type="project" value="UniProtKB-EC"/>
</dbReference>
<organism evidence="10 12">
    <name type="scientific">Geotrypetes seraphini</name>
    <name type="common">Gaboon caecilian</name>
    <name type="synonym">Caecilia seraphini</name>
    <dbReference type="NCBI Taxonomy" id="260995"/>
    <lineage>
        <taxon>Eukaryota</taxon>
        <taxon>Metazoa</taxon>
        <taxon>Chordata</taxon>
        <taxon>Craniata</taxon>
        <taxon>Vertebrata</taxon>
        <taxon>Euteleostomi</taxon>
        <taxon>Amphibia</taxon>
        <taxon>Gymnophiona</taxon>
        <taxon>Geotrypetes</taxon>
    </lineage>
</organism>
<dbReference type="GO" id="GO:0005524">
    <property type="term" value="F:ATP binding"/>
    <property type="evidence" value="ECO:0007669"/>
    <property type="project" value="UniProtKB-KW"/>
</dbReference>
<evidence type="ECO:0000313" key="12">
    <source>
        <dbReference type="RefSeq" id="XP_033792942.1"/>
    </source>
</evidence>
<gene>
    <name evidence="11 12" type="primary">LOC117356989</name>
</gene>
<dbReference type="PANTHER" id="PTHR43272:SF101">
    <property type="entry name" value="ACYL-COA SYNTHETASE BUBBLEGUM FAMILY MEMBER 2-RELATED"/>
    <property type="match status" value="1"/>
</dbReference>
<dbReference type="Pfam" id="PF23562">
    <property type="entry name" value="AMP-binding_C_3"/>
    <property type="match status" value="1"/>
</dbReference>
<dbReference type="RefSeq" id="XP_033792933.1">
    <property type="nucleotide sequence ID" value="XM_033937042.1"/>
</dbReference>
<dbReference type="RefSeq" id="XP_033792942.1">
    <property type="nucleotide sequence ID" value="XM_033937051.1"/>
</dbReference>
<dbReference type="PANTHER" id="PTHR43272">
    <property type="entry name" value="LONG-CHAIN-FATTY-ACID--COA LIGASE"/>
    <property type="match status" value="1"/>
</dbReference>
<dbReference type="GO" id="GO:0016020">
    <property type="term" value="C:membrane"/>
    <property type="evidence" value="ECO:0007669"/>
    <property type="project" value="TreeGrafter"/>
</dbReference>
<evidence type="ECO:0000256" key="3">
    <source>
        <dbReference type="ARBA" id="ARBA00022741"/>
    </source>
</evidence>
<dbReference type="GeneID" id="117356989"/>
<evidence type="ECO:0000256" key="8">
    <source>
        <dbReference type="SAM" id="MobiDB-lite"/>
    </source>
</evidence>
<dbReference type="GO" id="GO:0005783">
    <property type="term" value="C:endoplasmic reticulum"/>
    <property type="evidence" value="ECO:0007669"/>
    <property type="project" value="TreeGrafter"/>
</dbReference>
<keyword evidence="4" id="KW-0443">Lipid metabolism</keyword>
<feature type="domain" description="AMP-dependent synthetase/ligase" evidence="9">
    <location>
        <begin position="298"/>
        <end position="715"/>
    </location>
</feature>
<evidence type="ECO:0000256" key="6">
    <source>
        <dbReference type="ARBA" id="ARBA00024484"/>
    </source>
</evidence>
<dbReference type="CDD" id="cd05933">
    <property type="entry name" value="ACSBG_like"/>
    <property type="match status" value="1"/>
</dbReference>
<evidence type="ECO:0000256" key="4">
    <source>
        <dbReference type="ARBA" id="ARBA00022832"/>
    </source>
</evidence>
<keyword evidence="1" id="KW-0963">Cytoplasm</keyword>
<dbReference type="Proteomes" id="UP000515159">
    <property type="component" value="Chromosome 1"/>
</dbReference>
<dbReference type="InterPro" id="IPR042099">
    <property type="entry name" value="ANL_N_sf"/>
</dbReference>
<evidence type="ECO:0000313" key="10">
    <source>
        <dbReference type="Proteomes" id="UP000515159"/>
    </source>
</evidence>
<keyword evidence="3" id="KW-0547">Nucleotide-binding</keyword>
<keyword evidence="10" id="KW-1185">Reference proteome</keyword>
<dbReference type="Gene3D" id="3.40.50.12780">
    <property type="entry name" value="N-terminal domain of ligase-like"/>
    <property type="match status" value="1"/>
</dbReference>
<name>A0A6P8PY45_GEOSA</name>
<keyword evidence="2" id="KW-0436">Ligase</keyword>
<protein>
    <recommendedName>
        <fullName evidence="7">long-chain-fatty-acid--CoA ligase</fullName>
        <ecNumber evidence="7">6.2.1.3</ecNumber>
    </recommendedName>
</protein>
<keyword evidence="5" id="KW-0067">ATP-binding</keyword>
<evidence type="ECO:0000256" key="7">
    <source>
        <dbReference type="ARBA" id="ARBA00026121"/>
    </source>
</evidence>
<reference evidence="11 12" key="1">
    <citation type="submission" date="2025-04" db="UniProtKB">
        <authorList>
            <consortium name="RefSeq"/>
        </authorList>
    </citation>
    <scope>IDENTIFICATION</scope>
</reference>
<dbReference type="KEGG" id="gsh:117356989"/>
<keyword evidence="4" id="KW-0276">Fatty acid metabolism</keyword>
<dbReference type="SUPFAM" id="SSF56801">
    <property type="entry name" value="Acetyl-CoA synthetase-like"/>
    <property type="match status" value="1"/>
</dbReference>
<dbReference type="Pfam" id="PF00501">
    <property type="entry name" value="AMP-binding"/>
    <property type="match status" value="1"/>
</dbReference>
<dbReference type="AlphaFoldDB" id="A0A6P8PY45"/>
<comment type="catalytic activity">
    <reaction evidence="6">
        <text>a long-chain fatty acid + ATP + CoA = a long-chain fatty acyl-CoA + AMP + diphosphate</text>
        <dbReference type="Rhea" id="RHEA:15421"/>
        <dbReference type="ChEBI" id="CHEBI:30616"/>
        <dbReference type="ChEBI" id="CHEBI:33019"/>
        <dbReference type="ChEBI" id="CHEBI:57287"/>
        <dbReference type="ChEBI" id="CHEBI:57560"/>
        <dbReference type="ChEBI" id="CHEBI:83139"/>
        <dbReference type="ChEBI" id="CHEBI:456215"/>
        <dbReference type="EC" id="6.2.1.3"/>
    </reaction>
    <physiologicalReaction direction="left-to-right" evidence="6">
        <dbReference type="Rhea" id="RHEA:15422"/>
    </physiologicalReaction>
</comment>
<dbReference type="OrthoDB" id="3633556at2759"/>
<evidence type="ECO:0000256" key="5">
    <source>
        <dbReference type="ARBA" id="ARBA00022840"/>
    </source>
</evidence>
<proteinExistence type="predicted"/>
<accession>A0A6P8PY45</accession>
<feature type="region of interest" description="Disordered" evidence="8">
    <location>
        <begin position="155"/>
        <end position="179"/>
    </location>
</feature>
<sequence length="906" mass="99891">MAAQDPRFVREQRLHTVSSWSTDLGSESFVDISPSKDGVDSPTVAGHGLWQGVQMRIGSDVSSLILIGGEDSLSQPEATDEESERASIIQVNPATPEKPTTSPEPTQDRGRSSSEVVESKGPPDPGMGGANRAAISGEQETAGSELLSESLVISAESTPVKDQEQSISTVTSDHQDEWSREAVSRPAQQNLAEQEHRVTVMILGSLEGQKCPLDVSSSTLQSTSKAELVETDGVPDAAESISSLTESLLFVTMEDSWDQSKLGPADKLWTTKPDGLVRLRVEETENRSEPAITVHQLFQQTVQQYGDWPALAVKVDGQWETHSYLQYYQACRTAAKGFLKLGLEPFHGVGILGYNSMEWFISDIGAIMAGGFAVGIYTTNSPEACRYVAENCEANILVVENHRQLAKILQVQDQLPHLKAIIQYHEELKEKRPNLYTWKEFMQLGLDIPDSHLDEIIASQKANQCCTLIYTSGTTASPKGVMISHDNLTWTTKTIGKTMELGQEITVSYLPLSHVAAQLKDIWGPMACGGTTYFAPPDALKGSLVTTLQEVRPTLFLGVPRVWEKIQEKIRAVSAKSSFIQRKVAAWARSIGLQANYNRMNGSNYVPWGYTLANILVFKRVALALGLDRCRICLTSAAPITKDTLEYFMSLNILLFEIYGMSECTGPHTMSLSSAFRIMSCGKELLGCKTLIDKPDEDGNGEICFWGRHIFMGYLNMKDKTEEVINKEGWLHSGDLGKHDEHGFLYITGRIKELVITAGGENIPPVPIEDGVKEEVPIISNAMLIGDQRKFLSVLLTLKCKIDPETGEPLDELTPEAVQFCRQLGSRATHVSDVISSKDEAVYKAIQKGIDQVNRRAVSNAQKVQKWTILSKDFSIIGGELGPTMKLKRPVVVKMYKDEIEAIYQD</sequence>
<evidence type="ECO:0000313" key="11">
    <source>
        <dbReference type="RefSeq" id="XP_033792933.1"/>
    </source>
</evidence>
<dbReference type="EC" id="6.2.1.3" evidence="7"/>
<evidence type="ECO:0000256" key="1">
    <source>
        <dbReference type="ARBA" id="ARBA00022490"/>
    </source>
</evidence>
<evidence type="ECO:0000259" key="9">
    <source>
        <dbReference type="Pfam" id="PF00501"/>
    </source>
</evidence>
<evidence type="ECO:0000256" key="2">
    <source>
        <dbReference type="ARBA" id="ARBA00022598"/>
    </source>
</evidence>
<feature type="compositionally biased region" description="Low complexity" evidence="8">
    <location>
        <begin position="93"/>
        <end position="105"/>
    </location>
</feature>
<dbReference type="InterPro" id="IPR000873">
    <property type="entry name" value="AMP-dep_synth/lig_dom"/>
</dbReference>